<proteinExistence type="predicted"/>
<sequence length="50" mass="5470">MGNAAPDLVTKEEMEARISLLSDEMDANDEENRAMQAEIDALYAKIDALG</sequence>
<keyword evidence="2" id="KW-1185">Reference proteome</keyword>
<dbReference type="Proteomes" id="UP001168096">
    <property type="component" value="Unassembled WGS sequence"/>
</dbReference>
<gene>
    <name evidence="1" type="ORF">QPK29_020945</name>
</gene>
<organism evidence="1 2">
    <name type="scientific">Massilia orientalis</name>
    <dbReference type="NCBI Taxonomy" id="3050128"/>
    <lineage>
        <taxon>Bacteria</taxon>
        <taxon>Pseudomonadati</taxon>
        <taxon>Pseudomonadota</taxon>
        <taxon>Betaproteobacteria</taxon>
        <taxon>Burkholderiales</taxon>
        <taxon>Oxalobacteraceae</taxon>
        <taxon>Telluria group</taxon>
        <taxon>Massilia</taxon>
    </lineage>
</organism>
<dbReference type="EMBL" id="JASNRB020000013">
    <property type="protein sequence ID" value="MFJ1470187.1"/>
    <property type="molecule type" value="Genomic_DNA"/>
</dbReference>
<evidence type="ECO:0000313" key="2">
    <source>
        <dbReference type="Proteomes" id="UP001168096"/>
    </source>
</evidence>
<name>A0ACC7ME68_9BURK</name>
<evidence type="ECO:0000313" key="1">
    <source>
        <dbReference type="EMBL" id="MFJ1470187.1"/>
    </source>
</evidence>
<accession>A0ACC7ME68</accession>
<comment type="caution">
    <text evidence="1">The sequence shown here is derived from an EMBL/GenBank/DDBJ whole genome shotgun (WGS) entry which is preliminary data.</text>
</comment>
<reference evidence="1" key="1">
    <citation type="submission" date="2024-11" db="EMBL/GenBank/DDBJ databases">
        <title>Description of Massilia orientalis sp. nov., isolated from rhizosphere soil of Ageratina adenophora.</title>
        <authorList>
            <person name="Wang Y."/>
        </authorList>
    </citation>
    <scope>NUCLEOTIDE SEQUENCE</scope>
    <source>
        <strain evidence="1">YIM B02787</strain>
    </source>
</reference>
<protein>
    <submittedName>
        <fullName evidence="1">Uncharacterized protein</fullName>
    </submittedName>
</protein>